<comment type="caution">
    <text evidence="13">The sequence shown here is derived from an EMBL/GenBank/DDBJ whole genome shotgun (WGS) entry which is preliminary data.</text>
</comment>
<keyword evidence="5 12" id="KW-0285">Flavoprotein</keyword>
<protein>
    <recommendedName>
        <fullName evidence="12">Methylenetetrahydrofolate reductase</fullName>
        <ecNumber evidence="12">1.5.1.54</ecNumber>
    </recommendedName>
</protein>
<dbReference type="NCBIfam" id="TIGR00676">
    <property type="entry name" value="fadh2"/>
    <property type="match status" value="1"/>
</dbReference>
<proteinExistence type="inferred from homology"/>
<dbReference type="GO" id="GO:0005829">
    <property type="term" value="C:cytosol"/>
    <property type="evidence" value="ECO:0007669"/>
    <property type="project" value="InterPro"/>
</dbReference>
<dbReference type="PANTHER" id="PTHR45754">
    <property type="entry name" value="METHYLENETETRAHYDROFOLATE REDUCTASE"/>
    <property type="match status" value="1"/>
</dbReference>
<evidence type="ECO:0000256" key="5">
    <source>
        <dbReference type="ARBA" id="ARBA00022630"/>
    </source>
</evidence>
<comment type="pathway">
    <text evidence="2 12">One-carbon metabolism; tetrahydrofolate interconversion.</text>
</comment>
<comment type="catalytic activity">
    <reaction evidence="11">
        <text>(6S)-5-methyl-5,6,7,8-tetrahydrofolate + NAD(+) = (6R)-5,10-methylene-5,6,7,8-tetrahydrofolate + NADH + H(+)</text>
        <dbReference type="Rhea" id="RHEA:19821"/>
        <dbReference type="ChEBI" id="CHEBI:15378"/>
        <dbReference type="ChEBI" id="CHEBI:15636"/>
        <dbReference type="ChEBI" id="CHEBI:18608"/>
        <dbReference type="ChEBI" id="CHEBI:57540"/>
        <dbReference type="ChEBI" id="CHEBI:57945"/>
        <dbReference type="EC" id="1.5.1.54"/>
    </reaction>
    <physiologicalReaction direction="right-to-left" evidence="11">
        <dbReference type="Rhea" id="RHEA:19823"/>
    </physiologicalReaction>
</comment>
<evidence type="ECO:0000256" key="11">
    <source>
        <dbReference type="ARBA" id="ARBA00048628"/>
    </source>
</evidence>
<evidence type="ECO:0000256" key="7">
    <source>
        <dbReference type="ARBA" id="ARBA00023002"/>
    </source>
</evidence>
<keyword evidence="8" id="KW-0520">NAD</keyword>
<evidence type="ECO:0000256" key="8">
    <source>
        <dbReference type="ARBA" id="ARBA00023027"/>
    </source>
</evidence>
<dbReference type="GO" id="GO:0071949">
    <property type="term" value="F:FAD binding"/>
    <property type="evidence" value="ECO:0007669"/>
    <property type="project" value="TreeGrafter"/>
</dbReference>
<dbReference type="Gene3D" id="3.20.20.220">
    <property type="match status" value="1"/>
</dbReference>
<dbReference type="AlphaFoldDB" id="A0A9D1MHF6"/>
<dbReference type="GO" id="GO:0009086">
    <property type="term" value="P:methionine biosynthetic process"/>
    <property type="evidence" value="ECO:0007669"/>
    <property type="project" value="UniProtKB-KW"/>
</dbReference>
<dbReference type="PANTHER" id="PTHR45754:SF3">
    <property type="entry name" value="METHYLENETETRAHYDROFOLATE REDUCTASE (NADPH)"/>
    <property type="match status" value="1"/>
</dbReference>
<evidence type="ECO:0000313" key="13">
    <source>
        <dbReference type="EMBL" id="HIU60177.1"/>
    </source>
</evidence>
<evidence type="ECO:0000256" key="12">
    <source>
        <dbReference type="RuleBase" id="RU003862"/>
    </source>
</evidence>
<keyword evidence="6 12" id="KW-0274">FAD</keyword>
<comment type="pathway">
    <text evidence="10">Amino-acid biosynthesis; L-methionine biosynthesis via de novo pathway.</text>
</comment>
<dbReference type="SUPFAM" id="SSF51730">
    <property type="entry name" value="FAD-linked oxidoreductase"/>
    <property type="match status" value="1"/>
</dbReference>
<evidence type="ECO:0000256" key="6">
    <source>
        <dbReference type="ARBA" id="ARBA00022827"/>
    </source>
</evidence>
<comment type="similarity">
    <text evidence="3 12">Belongs to the methylenetetrahydrofolate reductase family.</text>
</comment>
<dbReference type="CDD" id="cd00537">
    <property type="entry name" value="MTHFR"/>
    <property type="match status" value="1"/>
</dbReference>
<dbReference type="GO" id="GO:0106312">
    <property type="term" value="F:methylenetetrahydrofolate reductase (NADH) activity"/>
    <property type="evidence" value="ECO:0007669"/>
    <property type="project" value="UniProtKB-EC"/>
</dbReference>
<keyword evidence="4" id="KW-0028">Amino-acid biosynthesis</keyword>
<organism evidence="13 14">
    <name type="scientific">Candidatus Stercoripulliclostridium merdigallinarum</name>
    <dbReference type="NCBI Taxonomy" id="2840951"/>
    <lineage>
        <taxon>Bacteria</taxon>
        <taxon>Bacillati</taxon>
        <taxon>Bacillota</taxon>
        <taxon>Clostridia</taxon>
        <taxon>Eubacteriales</taxon>
        <taxon>Candidatus Stercoripulliclostridium</taxon>
    </lineage>
</organism>
<dbReference type="Pfam" id="PF02219">
    <property type="entry name" value="MTHFR"/>
    <property type="match status" value="1"/>
</dbReference>
<evidence type="ECO:0000256" key="4">
    <source>
        <dbReference type="ARBA" id="ARBA00022605"/>
    </source>
</evidence>
<name>A0A9D1MHF6_9FIRM</name>
<evidence type="ECO:0000313" key="14">
    <source>
        <dbReference type="Proteomes" id="UP000824094"/>
    </source>
</evidence>
<dbReference type="EMBL" id="DVNF01000068">
    <property type="protein sequence ID" value="HIU60177.1"/>
    <property type="molecule type" value="Genomic_DNA"/>
</dbReference>
<evidence type="ECO:0000256" key="10">
    <source>
        <dbReference type="ARBA" id="ARBA00034478"/>
    </source>
</evidence>
<evidence type="ECO:0000256" key="1">
    <source>
        <dbReference type="ARBA" id="ARBA00001974"/>
    </source>
</evidence>
<dbReference type="Proteomes" id="UP000824094">
    <property type="component" value="Unassembled WGS sequence"/>
</dbReference>
<dbReference type="InterPro" id="IPR004620">
    <property type="entry name" value="MTHF_reductase_bac"/>
</dbReference>
<dbReference type="InterPro" id="IPR003171">
    <property type="entry name" value="Mehydrof_redctse-like"/>
</dbReference>
<gene>
    <name evidence="13" type="primary">metF</name>
    <name evidence="13" type="ORF">IAB05_02155</name>
</gene>
<keyword evidence="7 12" id="KW-0560">Oxidoreductase</keyword>
<accession>A0A9D1MHF6</accession>
<evidence type="ECO:0000256" key="3">
    <source>
        <dbReference type="ARBA" id="ARBA00006743"/>
    </source>
</evidence>
<evidence type="ECO:0000256" key="2">
    <source>
        <dbReference type="ARBA" id="ARBA00004777"/>
    </source>
</evidence>
<reference evidence="13" key="2">
    <citation type="journal article" date="2021" name="PeerJ">
        <title>Extensive microbial diversity within the chicken gut microbiome revealed by metagenomics and culture.</title>
        <authorList>
            <person name="Gilroy R."/>
            <person name="Ravi A."/>
            <person name="Getino M."/>
            <person name="Pursley I."/>
            <person name="Horton D.L."/>
            <person name="Alikhan N.F."/>
            <person name="Baker D."/>
            <person name="Gharbi K."/>
            <person name="Hall N."/>
            <person name="Watson M."/>
            <person name="Adriaenssens E.M."/>
            <person name="Foster-Nyarko E."/>
            <person name="Jarju S."/>
            <person name="Secka A."/>
            <person name="Antonio M."/>
            <person name="Oren A."/>
            <person name="Chaudhuri R.R."/>
            <person name="La Ragione R."/>
            <person name="Hildebrand F."/>
            <person name="Pallen M.J."/>
        </authorList>
    </citation>
    <scope>NUCLEOTIDE SEQUENCE</scope>
    <source>
        <strain evidence="13">18911</strain>
    </source>
</reference>
<dbReference type="GO" id="GO:0035999">
    <property type="term" value="P:tetrahydrofolate interconversion"/>
    <property type="evidence" value="ECO:0007669"/>
    <property type="project" value="TreeGrafter"/>
</dbReference>
<comment type="cofactor">
    <cofactor evidence="1 12">
        <name>FAD</name>
        <dbReference type="ChEBI" id="CHEBI:57692"/>
    </cofactor>
</comment>
<dbReference type="EC" id="1.5.1.54" evidence="12"/>
<evidence type="ECO:0000256" key="9">
    <source>
        <dbReference type="ARBA" id="ARBA00023167"/>
    </source>
</evidence>
<keyword evidence="9" id="KW-0486">Methionine biosynthesis</keyword>
<sequence length="290" mass="31688">MKLSETSKNRLCWSFEIFPPKPTSDVSVMEKTIAELAALKPDFISVTCSAGGSGNSRTAEVAGLLKNKYGVEPIAHITCINSDKHEIAAELEKLDGMGIENVLALRGDRIPGADNGAFRHANELVEFIKSIKPHFDIAGACYPETHPESPSLEYDLEYLKLKVDSGVTHLITQLFFDNEDFFRFRERCLRHGIDVPIHAGIMPLVKKSNVDRIIALSGAKIPNKVSRMIAKYSDDPESLMQAGLAYATDQAADLIAGGAEGVHVYVMNNPVVAKTITDNLSSILSSDERS</sequence>
<reference evidence="13" key="1">
    <citation type="submission" date="2020-10" db="EMBL/GenBank/DDBJ databases">
        <authorList>
            <person name="Gilroy R."/>
        </authorList>
    </citation>
    <scope>NUCLEOTIDE SEQUENCE</scope>
    <source>
        <strain evidence="13">18911</strain>
    </source>
</reference>
<dbReference type="InterPro" id="IPR029041">
    <property type="entry name" value="FAD-linked_oxidoreductase-like"/>
</dbReference>